<evidence type="ECO:0000256" key="2">
    <source>
        <dbReference type="SAM" id="Phobius"/>
    </source>
</evidence>
<protein>
    <recommendedName>
        <fullName evidence="6">Ig-like domain-containing protein</fullName>
    </recommendedName>
</protein>
<gene>
    <name evidence="4" type="ORF">DL764_000528</name>
</gene>
<name>A0A4Q4TVN4_9PEZI</name>
<keyword evidence="2" id="KW-1133">Transmembrane helix</keyword>
<keyword evidence="2" id="KW-0472">Membrane</keyword>
<evidence type="ECO:0000313" key="5">
    <source>
        <dbReference type="Proteomes" id="UP000293360"/>
    </source>
</evidence>
<evidence type="ECO:0000256" key="1">
    <source>
        <dbReference type="SAM" id="MobiDB-lite"/>
    </source>
</evidence>
<dbReference type="EMBL" id="QJNU01000015">
    <property type="protein sequence ID" value="RYP10644.1"/>
    <property type="molecule type" value="Genomic_DNA"/>
</dbReference>
<dbReference type="AlphaFoldDB" id="A0A4Q4TVN4"/>
<evidence type="ECO:0000256" key="3">
    <source>
        <dbReference type="SAM" id="SignalP"/>
    </source>
</evidence>
<feature type="transmembrane region" description="Helical" evidence="2">
    <location>
        <begin position="234"/>
        <end position="256"/>
    </location>
</feature>
<feature type="signal peptide" evidence="3">
    <location>
        <begin position="1"/>
        <end position="19"/>
    </location>
</feature>
<feature type="chain" id="PRO_5021031200" description="Ig-like domain-containing protein" evidence="3">
    <location>
        <begin position="20"/>
        <end position="338"/>
    </location>
</feature>
<reference evidence="4 5" key="1">
    <citation type="submission" date="2018-06" db="EMBL/GenBank/DDBJ databases">
        <title>Complete Genomes of Monosporascus.</title>
        <authorList>
            <person name="Robinson A.J."/>
            <person name="Natvig D.O."/>
        </authorList>
    </citation>
    <scope>NUCLEOTIDE SEQUENCE [LARGE SCALE GENOMIC DNA]</scope>
    <source>
        <strain evidence="4 5">CBS 110550</strain>
    </source>
</reference>
<organism evidence="4 5">
    <name type="scientific">Monosporascus ibericus</name>
    <dbReference type="NCBI Taxonomy" id="155417"/>
    <lineage>
        <taxon>Eukaryota</taxon>
        <taxon>Fungi</taxon>
        <taxon>Dikarya</taxon>
        <taxon>Ascomycota</taxon>
        <taxon>Pezizomycotina</taxon>
        <taxon>Sordariomycetes</taxon>
        <taxon>Xylariomycetidae</taxon>
        <taxon>Xylariales</taxon>
        <taxon>Xylariales incertae sedis</taxon>
        <taxon>Monosporascus</taxon>
    </lineage>
</organism>
<feature type="region of interest" description="Disordered" evidence="1">
    <location>
        <begin position="305"/>
        <end position="338"/>
    </location>
</feature>
<sequence length="338" mass="37166">MYAPTSLAAVAMLLSTVTAMPNMMPRETEAALSPWVTVDEDGVPETVTPVSSTVSGTPTVVSAAPLRITGSVVTISYYDSTVTSSGTPYPAPTGEVAGAFNICHNTDGERAPWCFPTQHAMLNPGKSYYFIWDAGYFASNATIRIEGHYFNTTTGEKLDQVFESDKIQASKGFWTCNIENDFMQNRQGTNMTLQINALPSGTNNATQTIKGPQVIIATPTRYTSTEHKTPTGPAVYIGLPTIFGFIILCLIGTCLWHRKTRRISLGNVMSRTRHGLPMGKRSRLDRNRKADERIQLMERELEEEGGEVYRDLPQGIPRRDSDALGSLAGTPTEDRFRR</sequence>
<dbReference type="OrthoDB" id="4084551at2759"/>
<evidence type="ECO:0008006" key="6">
    <source>
        <dbReference type="Google" id="ProtNLM"/>
    </source>
</evidence>
<evidence type="ECO:0000313" key="4">
    <source>
        <dbReference type="EMBL" id="RYP10644.1"/>
    </source>
</evidence>
<accession>A0A4Q4TVN4</accession>
<keyword evidence="5" id="KW-1185">Reference proteome</keyword>
<keyword evidence="3" id="KW-0732">Signal</keyword>
<comment type="caution">
    <text evidence="4">The sequence shown here is derived from an EMBL/GenBank/DDBJ whole genome shotgun (WGS) entry which is preliminary data.</text>
</comment>
<dbReference type="Proteomes" id="UP000293360">
    <property type="component" value="Unassembled WGS sequence"/>
</dbReference>
<keyword evidence="2" id="KW-0812">Transmembrane</keyword>
<proteinExistence type="predicted"/>
<dbReference type="Pfam" id="PF14610">
    <property type="entry name" value="Psg1"/>
    <property type="match status" value="1"/>
</dbReference>
<dbReference type="InterPro" id="IPR028000">
    <property type="entry name" value="Pma1"/>
</dbReference>